<evidence type="ECO:0000313" key="1">
    <source>
        <dbReference type="EMBL" id="KAH3727398.1"/>
    </source>
</evidence>
<dbReference type="EMBL" id="JAIWYP010000012">
    <property type="protein sequence ID" value="KAH3727398.1"/>
    <property type="molecule type" value="Genomic_DNA"/>
</dbReference>
<proteinExistence type="predicted"/>
<keyword evidence="2" id="KW-1185">Reference proteome</keyword>
<reference evidence="1" key="1">
    <citation type="journal article" date="2019" name="bioRxiv">
        <title>The Genome of the Zebra Mussel, Dreissena polymorpha: A Resource for Invasive Species Research.</title>
        <authorList>
            <person name="McCartney M.A."/>
            <person name="Auch B."/>
            <person name="Kono T."/>
            <person name="Mallez S."/>
            <person name="Zhang Y."/>
            <person name="Obille A."/>
            <person name="Becker A."/>
            <person name="Abrahante J.E."/>
            <person name="Garbe J."/>
            <person name="Badalamenti J.P."/>
            <person name="Herman A."/>
            <person name="Mangelson H."/>
            <person name="Liachko I."/>
            <person name="Sullivan S."/>
            <person name="Sone E.D."/>
            <person name="Koren S."/>
            <person name="Silverstein K.A.T."/>
            <person name="Beckman K.B."/>
            <person name="Gohl D.M."/>
        </authorList>
    </citation>
    <scope>NUCLEOTIDE SEQUENCE</scope>
    <source>
        <strain evidence="1">Duluth1</strain>
        <tissue evidence="1">Whole animal</tissue>
    </source>
</reference>
<evidence type="ECO:0000313" key="2">
    <source>
        <dbReference type="Proteomes" id="UP000828390"/>
    </source>
</evidence>
<sequence>MKSKIKVSLDNLLFGFVHGHYNDHYVFVADFVVDDDDVEDDDDDDEEEEEEDLFTPTVNTASMALTITGQPGMTGFIFR</sequence>
<comment type="caution">
    <text evidence="1">The sequence shown here is derived from an EMBL/GenBank/DDBJ whole genome shotgun (WGS) entry which is preliminary data.</text>
</comment>
<organism evidence="1 2">
    <name type="scientific">Dreissena polymorpha</name>
    <name type="common">Zebra mussel</name>
    <name type="synonym">Mytilus polymorpha</name>
    <dbReference type="NCBI Taxonomy" id="45954"/>
    <lineage>
        <taxon>Eukaryota</taxon>
        <taxon>Metazoa</taxon>
        <taxon>Spiralia</taxon>
        <taxon>Lophotrochozoa</taxon>
        <taxon>Mollusca</taxon>
        <taxon>Bivalvia</taxon>
        <taxon>Autobranchia</taxon>
        <taxon>Heteroconchia</taxon>
        <taxon>Euheterodonta</taxon>
        <taxon>Imparidentia</taxon>
        <taxon>Neoheterodontei</taxon>
        <taxon>Myida</taxon>
        <taxon>Dreissenoidea</taxon>
        <taxon>Dreissenidae</taxon>
        <taxon>Dreissena</taxon>
    </lineage>
</organism>
<dbReference type="AlphaFoldDB" id="A0A9D4CL60"/>
<reference evidence="1" key="2">
    <citation type="submission" date="2020-11" db="EMBL/GenBank/DDBJ databases">
        <authorList>
            <person name="McCartney M.A."/>
            <person name="Auch B."/>
            <person name="Kono T."/>
            <person name="Mallez S."/>
            <person name="Becker A."/>
            <person name="Gohl D.M."/>
            <person name="Silverstein K.A.T."/>
            <person name="Koren S."/>
            <person name="Bechman K.B."/>
            <person name="Herman A."/>
            <person name="Abrahante J.E."/>
            <person name="Garbe J."/>
        </authorList>
    </citation>
    <scope>NUCLEOTIDE SEQUENCE</scope>
    <source>
        <strain evidence="1">Duluth1</strain>
        <tissue evidence="1">Whole animal</tissue>
    </source>
</reference>
<accession>A0A9D4CL60</accession>
<dbReference type="Proteomes" id="UP000828390">
    <property type="component" value="Unassembled WGS sequence"/>
</dbReference>
<protein>
    <submittedName>
        <fullName evidence="1">Uncharacterized protein</fullName>
    </submittedName>
</protein>
<gene>
    <name evidence="1" type="ORF">DPMN_053332</name>
</gene>
<name>A0A9D4CL60_DREPO</name>